<organism evidence="1 2">
    <name type="scientific">Somion occarium</name>
    <dbReference type="NCBI Taxonomy" id="3059160"/>
    <lineage>
        <taxon>Eukaryota</taxon>
        <taxon>Fungi</taxon>
        <taxon>Dikarya</taxon>
        <taxon>Basidiomycota</taxon>
        <taxon>Agaricomycotina</taxon>
        <taxon>Agaricomycetes</taxon>
        <taxon>Polyporales</taxon>
        <taxon>Cerrenaceae</taxon>
        <taxon>Somion</taxon>
    </lineage>
</organism>
<dbReference type="PANTHER" id="PTHR31749">
    <property type="entry name" value="KINETOCHORE-ASSOCIATED PROTEIN NSL1 HOMOLOG"/>
    <property type="match status" value="1"/>
</dbReference>
<dbReference type="PANTHER" id="PTHR31749:SF3">
    <property type="entry name" value="KINETOCHORE-ASSOCIATED PROTEIN NSL1 HOMOLOG"/>
    <property type="match status" value="1"/>
</dbReference>
<name>A0ABP1D3E7_9APHY</name>
<evidence type="ECO:0008006" key="3">
    <source>
        <dbReference type="Google" id="ProtNLM"/>
    </source>
</evidence>
<keyword evidence="2" id="KW-1185">Reference proteome</keyword>
<protein>
    <recommendedName>
        <fullName evidence="3">Kinetochore protein mis14</fullName>
    </recommendedName>
</protein>
<dbReference type="InterPro" id="IPR013950">
    <property type="entry name" value="Mis14/Nsl1"/>
</dbReference>
<gene>
    <name evidence="1" type="ORF">GFSPODELE1_LOCUS4037</name>
</gene>
<dbReference type="Proteomes" id="UP001497453">
    <property type="component" value="Chromosome 2"/>
</dbReference>
<reference evidence="2" key="1">
    <citation type="submission" date="2024-04" db="EMBL/GenBank/DDBJ databases">
        <authorList>
            <person name="Shaw F."/>
            <person name="Minotto A."/>
        </authorList>
    </citation>
    <scope>NUCLEOTIDE SEQUENCE [LARGE SCALE GENOMIC DNA]</scope>
</reference>
<proteinExistence type="predicted"/>
<evidence type="ECO:0000313" key="2">
    <source>
        <dbReference type="Proteomes" id="UP001497453"/>
    </source>
</evidence>
<dbReference type="Pfam" id="PF08641">
    <property type="entry name" value="Mis14"/>
    <property type="match status" value="1"/>
</dbReference>
<evidence type="ECO:0000313" key="1">
    <source>
        <dbReference type="EMBL" id="CAL1702421.1"/>
    </source>
</evidence>
<dbReference type="EMBL" id="OZ037945">
    <property type="protein sequence ID" value="CAL1702421.1"/>
    <property type="molecule type" value="Genomic_DNA"/>
</dbReference>
<accession>A0ABP1D3E7</accession>
<sequence length="214" mass="24556">MNGATATTSPPREDLPRISVDTLHDWNRIKTSYTNAAFSALDTRISASGMDEKRSNALKNHMKKLIESTFEMAKPNIRINGKNFEEMDEDEQAGSEPFDEGFDRHIWSLSDQSLNLDGEIAKYRREEPDRLLKVMQEILEKQRAIDEKEAELLAPDNDVENDIEEDNEQVYESAETVMRKVYAITEELQQSIASQHERTRRLATVEAEIKALKP</sequence>